<evidence type="ECO:0000313" key="4">
    <source>
        <dbReference type="EMBL" id="MBE9030858.1"/>
    </source>
</evidence>
<dbReference type="InterPro" id="IPR011033">
    <property type="entry name" value="PRC_barrel-like_sf"/>
</dbReference>
<keyword evidence="1" id="KW-0175">Coiled coil</keyword>
<evidence type="ECO:0000313" key="5">
    <source>
        <dbReference type="Proteomes" id="UP000625316"/>
    </source>
</evidence>
<dbReference type="Pfam" id="PF05239">
    <property type="entry name" value="PRC"/>
    <property type="match status" value="1"/>
</dbReference>
<reference evidence="4" key="1">
    <citation type="submission" date="2020-10" db="EMBL/GenBank/DDBJ databases">
        <authorList>
            <person name="Castelo-Branco R."/>
            <person name="Eusebio N."/>
            <person name="Adriana R."/>
            <person name="Vieira A."/>
            <person name="Brugerolle De Fraissinette N."/>
            <person name="Rezende De Castro R."/>
            <person name="Schneider M.P."/>
            <person name="Vasconcelos V."/>
            <person name="Leao P.N."/>
        </authorList>
    </citation>
    <scope>NUCLEOTIDE SEQUENCE</scope>
    <source>
        <strain evidence="4">LEGE 11480</strain>
    </source>
</reference>
<accession>A0A928Z4X4</accession>
<proteinExistence type="predicted"/>
<dbReference type="PANTHER" id="PTHR36740">
    <property type="entry name" value="PRC DOMAIN-CONTAINING PROTEIN"/>
    <property type="match status" value="1"/>
</dbReference>
<evidence type="ECO:0000256" key="2">
    <source>
        <dbReference type="SAM" id="MobiDB-lite"/>
    </source>
</evidence>
<organism evidence="4 5">
    <name type="scientific">Romeriopsis navalis LEGE 11480</name>
    <dbReference type="NCBI Taxonomy" id="2777977"/>
    <lineage>
        <taxon>Bacteria</taxon>
        <taxon>Bacillati</taxon>
        <taxon>Cyanobacteriota</taxon>
        <taxon>Cyanophyceae</taxon>
        <taxon>Leptolyngbyales</taxon>
        <taxon>Leptolyngbyaceae</taxon>
        <taxon>Romeriopsis</taxon>
        <taxon>Romeriopsis navalis</taxon>
    </lineage>
</organism>
<name>A0A928Z4X4_9CYAN</name>
<feature type="domain" description="PRC-barrel" evidence="3">
    <location>
        <begin position="86"/>
        <end position="131"/>
    </location>
</feature>
<feature type="region of interest" description="Disordered" evidence="2">
    <location>
        <begin position="249"/>
        <end position="358"/>
    </location>
</feature>
<gene>
    <name evidence="4" type="ORF">IQ266_14070</name>
</gene>
<feature type="coiled-coil region" evidence="1">
    <location>
        <begin position="194"/>
        <end position="232"/>
    </location>
</feature>
<evidence type="ECO:0000259" key="3">
    <source>
        <dbReference type="Pfam" id="PF05239"/>
    </source>
</evidence>
<keyword evidence="5" id="KW-1185">Reference proteome</keyword>
<sequence>MASESVRYSDLINQIVLNRSTMDELGRVEVLWEYPQAHRVLGFICKSGAFDRTKTAFNLDQLDTIGENGIFVNSAPVETDADRVRQIESLVGSEVWTDMGSRLGRINDHVFELKTGMVKVYLFSPGGLRRLAGPVYALYPTQVLGWGSRRVVVSAGIADQLEIYEPGVQDKISRLAETFNEETAQAGQGLQSVMERAKNKAKRAKSKAQILAEQAKERAQELSYELLETTEVARDRARDLRDEFLEDGGYYEDDRRDPYHRGRMDDYDDDDFDFDAPWDQSSEAAPRSDAPRSAPPRQSPPVPRPQRRSEPVQRAPLNLEPKSTSAPRSSERPPSPYATRPRDAAPPTDQDPWDDDWD</sequence>
<feature type="compositionally biased region" description="Low complexity" evidence="2">
    <location>
        <begin position="281"/>
        <end position="292"/>
    </location>
</feature>
<dbReference type="RefSeq" id="WP_264325687.1">
    <property type="nucleotide sequence ID" value="NZ_JADEXQ010000046.1"/>
</dbReference>
<dbReference type="PANTHER" id="PTHR36740:SF1">
    <property type="entry name" value="PRC-BARREL DOMAIN-CONTAINING PROTEIN"/>
    <property type="match status" value="1"/>
</dbReference>
<feature type="compositionally biased region" description="Pro residues" evidence="2">
    <location>
        <begin position="293"/>
        <end position="304"/>
    </location>
</feature>
<comment type="caution">
    <text evidence="4">The sequence shown here is derived from an EMBL/GenBank/DDBJ whole genome shotgun (WGS) entry which is preliminary data.</text>
</comment>
<dbReference type="AlphaFoldDB" id="A0A928Z4X4"/>
<feature type="compositionally biased region" description="Acidic residues" evidence="2">
    <location>
        <begin position="266"/>
        <end position="276"/>
    </location>
</feature>
<protein>
    <submittedName>
        <fullName evidence="4">PRC-barrel domain-containing protein</fullName>
    </submittedName>
</protein>
<feature type="compositionally biased region" description="Basic and acidic residues" evidence="2">
    <location>
        <begin position="252"/>
        <end position="265"/>
    </location>
</feature>
<dbReference type="SUPFAM" id="SSF50346">
    <property type="entry name" value="PRC-barrel domain"/>
    <property type="match status" value="1"/>
</dbReference>
<evidence type="ECO:0000256" key="1">
    <source>
        <dbReference type="SAM" id="Coils"/>
    </source>
</evidence>
<dbReference type="EMBL" id="JADEXQ010000046">
    <property type="protein sequence ID" value="MBE9030858.1"/>
    <property type="molecule type" value="Genomic_DNA"/>
</dbReference>
<dbReference type="InterPro" id="IPR027275">
    <property type="entry name" value="PRC-brl_dom"/>
</dbReference>
<dbReference type="Proteomes" id="UP000625316">
    <property type="component" value="Unassembled WGS sequence"/>
</dbReference>